<reference evidence="1" key="1">
    <citation type="submission" date="2022-09" db="EMBL/GenBank/DDBJ databases">
        <title>Eubacterium sp. LFL-14 isolated from human feces.</title>
        <authorList>
            <person name="Liu F."/>
        </authorList>
    </citation>
    <scope>NUCLEOTIDE SEQUENCE</scope>
    <source>
        <strain evidence="1">LFL-14</strain>
    </source>
</reference>
<gene>
    <name evidence="1" type="ORF">N5B56_01595</name>
</gene>
<dbReference type="RefSeq" id="WP_260978216.1">
    <property type="nucleotide sequence ID" value="NZ_JAODBU010000002.1"/>
</dbReference>
<accession>A0ABT2LWV6</accession>
<organism evidence="1 2">
    <name type="scientific">Eubacterium album</name>
    <dbReference type="NCBI Taxonomy" id="2978477"/>
    <lineage>
        <taxon>Bacteria</taxon>
        <taxon>Bacillati</taxon>
        <taxon>Bacillota</taxon>
        <taxon>Clostridia</taxon>
        <taxon>Eubacteriales</taxon>
        <taxon>Eubacteriaceae</taxon>
        <taxon>Eubacterium</taxon>
    </lineage>
</organism>
<keyword evidence="2" id="KW-1185">Reference proteome</keyword>
<name>A0ABT2LWV6_9FIRM</name>
<evidence type="ECO:0000313" key="1">
    <source>
        <dbReference type="EMBL" id="MCT7397780.1"/>
    </source>
</evidence>
<dbReference type="EMBL" id="JAODBU010000002">
    <property type="protein sequence ID" value="MCT7397780.1"/>
    <property type="molecule type" value="Genomic_DNA"/>
</dbReference>
<proteinExistence type="predicted"/>
<dbReference type="Proteomes" id="UP001431199">
    <property type="component" value="Unassembled WGS sequence"/>
</dbReference>
<evidence type="ECO:0000313" key="2">
    <source>
        <dbReference type="Proteomes" id="UP001431199"/>
    </source>
</evidence>
<comment type="caution">
    <text evidence="1">The sequence shown here is derived from an EMBL/GenBank/DDBJ whole genome shotgun (WGS) entry which is preliminary data.</text>
</comment>
<sequence>MGYPIIFKTKIVKLEDGRLIHFDLSGCNNDNEGRRPDDWHGRVFTESEFHDYAESFKKNSKPYKESDGFTMKIGSRYCTEYDYGEHLLRMKKKAITWKKLCSKYSVSVSLVESVEVYKGLSIKPLIMTPDEFEEYLRENYLKNIVYHIVESKVSDEKQVVEALENNKMARICICIR</sequence>
<protein>
    <submittedName>
        <fullName evidence="1">Uncharacterized protein</fullName>
    </submittedName>
</protein>